<evidence type="ECO:0000256" key="2">
    <source>
        <dbReference type="ARBA" id="ARBA00022448"/>
    </source>
</evidence>
<dbReference type="InterPro" id="IPR039426">
    <property type="entry name" value="TonB-dep_rcpt-like"/>
</dbReference>
<evidence type="ECO:0000259" key="13">
    <source>
        <dbReference type="Pfam" id="PF00593"/>
    </source>
</evidence>
<dbReference type="GO" id="GO:0044718">
    <property type="term" value="P:siderophore transmembrane transport"/>
    <property type="evidence" value="ECO:0007669"/>
    <property type="project" value="TreeGrafter"/>
</dbReference>
<comment type="caution">
    <text evidence="15">The sequence shown here is derived from an EMBL/GenBank/DDBJ whole genome shotgun (WGS) entry which is preliminary data.</text>
</comment>
<feature type="signal peptide" evidence="12">
    <location>
        <begin position="1"/>
        <end position="21"/>
    </location>
</feature>
<protein>
    <submittedName>
        <fullName evidence="15">TonB-dependent receptor</fullName>
    </submittedName>
</protein>
<reference evidence="16" key="1">
    <citation type="journal article" date="2019" name="Genome Announc.">
        <title>Draft Genome Sequence of Pseudoalteromonas piscicida Strain 36Y ROTHPW, an Hypersaline Seawater Isolate from the South Coast of Sonora, Mexico.</title>
        <authorList>
            <person name="Sanchez-Diaz R."/>
            <person name="Molina-Garza Z.J."/>
            <person name="Cruz-Suarez L.E."/>
            <person name="Selvin J."/>
            <person name="Kiran G.S."/>
            <person name="Ibarra-Gamez J.C."/>
            <person name="Gomez-Gil B."/>
            <person name="Galaviz-Silva L."/>
        </authorList>
    </citation>
    <scope>NUCLEOTIDE SEQUENCE [LARGE SCALE GENOMIC DNA]</scope>
    <source>
        <strain evidence="16">36Y_RITHPW</strain>
    </source>
</reference>
<evidence type="ECO:0000256" key="12">
    <source>
        <dbReference type="SAM" id="SignalP"/>
    </source>
</evidence>
<dbReference type="PROSITE" id="PS52016">
    <property type="entry name" value="TONB_DEPENDENT_REC_3"/>
    <property type="match status" value="1"/>
</dbReference>
<dbReference type="InterPro" id="IPR010917">
    <property type="entry name" value="TonB_rcpt_CS"/>
</dbReference>
<feature type="domain" description="TonB-dependent receptor plug" evidence="14">
    <location>
        <begin position="47"/>
        <end position="154"/>
    </location>
</feature>
<evidence type="ECO:0000256" key="5">
    <source>
        <dbReference type="ARBA" id="ARBA00022729"/>
    </source>
</evidence>
<dbReference type="PANTHER" id="PTHR30069">
    <property type="entry name" value="TONB-DEPENDENT OUTER MEMBRANE RECEPTOR"/>
    <property type="match status" value="1"/>
</dbReference>
<dbReference type="Gene3D" id="2.40.170.20">
    <property type="entry name" value="TonB-dependent receptor, beta-barrel domain"/>
    <property type="match status" value="1"/>
</dbReference>
<sequence>MKFSTLSLSIFATLYGFAAHAEAPNSANPDIEKIEVLGHKLSTLNHDVAASVSALTEEQIARQQASDLNQLLKTLPNVELFGSVTPLSGQPTIRGLYGERIHISVDNVKRKIDSDGSQNIAQINSLGINPDQLKQVQVLRGADSLTVGSGAIGGSIRLVTKNAADYLNDQPGFGGKMSVTHLSVSDANDINVSVFHLNELSDTVFSFGQVEFNDIDVVADSTAAEDDSIQQISKIKNQSKRQNLALKNTWYINEHHTLSSKVDYSETESIDQPYGQRIDLALTYPTLAEDYKNDYLEGMINYTYQGASELIDLDVQAFFARKTYDEITKGYIERGSNKINFDGEKHGESTRKGLRVANLATFTGQIEHKLAIEAQYEFESFDQQQWDENPAEKSTYYGDSEASNWSMSVIDQSQFLNERLLLTAGVRFDKYTRSSNHFVAYSDNDDSELSSELGVTFKVADYLNVYAKTAEAFRAPSLQELYKKDEWRCHIGGKICFSEPQPDLQAEDSQSYEVGFGLSWQDLSFADNFSLKAMYFDSKVNNYIDNVPFMYYIDENGNKQLGSPGPKPSNGVPVATHRDYSAKNIGKLFSHGIEIEAQYSFKDLDIYLGYASMNMDVVGVPNFFLGTIDHTPQPYSEAPADKLTWNTNYQLSDNINVGFQLLHYRAQQRLSEDLITRGYGTGTYTVYNLNAKYQGVGMLSGFSARLGIDNLTDKRYLRAPASAANDPAELGRNIKATISYQF</sequence>
<comment type="similarity">
    <text evidence="9 11">Belongs to the TonB-dependent receptor family.</text>
</comment>
<dbReference type="RefSeq" id="WP_099642825.1">
    <property type="nucleotide sequence ID" value="NZ_NKHF01000068.1"/>
</dbReference>
<dbReference type="Pfam" id="PF00593">
    <property type="entry name" value="TonB_dep_Rec_b-barrel"/>
    <property type="match status" value="1"/>
</dbReference>
<evidence type="ECO:0000256" key="6">
    <source>
        <dbReference type="ARBA" id="ARBA00023077"/>
    </source>
</evidence>
<dbReference type="Proteomes" id="UP000228621">
    <property type="component" value="Unassembled WGS sequence"/>
</dbReference>
<keyword evidence="6 11" id="KW-0798">TonB box</keyword>
<feature type="chain" id="PRO_5012382065" evidence="12">
    <location>
        <begin position="22"/>
        <end position="742"/>
    </location>
</feature>
<dbReference type="Pfam" id="PF07715">
    <property type="entry name" value="Plug"/>
    <property type="match status" value="1"/>
</dbReference>
<dbReference type="EMBL" id="NKHF01000068">
    <property type="protein sequence ID" value="PCK30887.1"/>
    <property type="molecule type" value="Genomic_DNA"/>
</dbReference>
<dbReference type="CDD" id="cd01347">
    <property type="entry name" value="ligand_gated_channel"/>
    <property type="match status" value="1"/>
</dbReference>
<dbReference type="OrthoDB" id="9764669at2"/>
<dbReference type="SUPFAM" id="SSF56935">
    <property type="entry name" value="Porins"/>
    <property type="match status" value="1"/>
</dbReference>
<evidence type="ECO:0000256" key="4">
    <source>
        <dbReference type="ARBA" id="ARBA00022692"/>
    </source>
</evidence>
<dbReference type="InterPro" id="IPR036942">
    <property type="entry name" value="Beta-barrel_TonB_sf"/>
</dbReference>
<dbReference type="GO" id="GO:0009279">
    <property type="term" value="C:cell outer membrane"/>
    <property type="evidence" value="ECO:0007669"/>
    <property type="project" value="UniProtKB-SubCell"/>
</dbReference>
<dbReference type="InterPro" id="IPR000531">
    <property type="entry name" value="Beta-barrel_TonB"/>
</dbReference>
<keyword evidence="3 9" id="KW-1134">Transmembrane beta strand</keyword>
<evidence type="ECO:0000313" key="16">
    <source>
        <dbReference type="Proteomes" id="UP000228621"/>
    </source>
</evidence>
<dbReference type="AlphaFoldDB" id="A0A2A5JND3"/>
<evidence type="ECO:0000256" key="11">
    <source>
        <dbReference type="RuleBase" id="RU003357"/>
    </source>
</evidence>
<gene>
    <name evidence="15" type="ORF">CEX98_14785</name>
</gene>
<evidence type="ECO:0000256" key="3">
    <source>
        <dbReference type="ARBA" id="ARBA00022452"/>
    </source>
</evidence>
<keyword evidence="4 9" id="KW-0812">Transmembrane</keyword>
<evidence type="ECO:0000256" key="10">
    <source>
        <dbReference type="PROSITE-ProRule" id="PRU10144"/>
    </source>
</evidence>
<keyword evidence="5 12" id="KW-0732">Signal</keyword>
<name>A0A2A5JND3_PSEO7</name>
<feature type="short sequence motif" description="TonB C-terminal box" evidence="10">
    <location>
        <begin position="725"/>
        <end position="742"/>
    </location>
</feature>
<evidence type="ECO:0000256" key="9">
    <source>
        <dbReference type="PROSITE-ProRule" id="PRU01360"/>
    </source>
</evidence>
<keyword evidence="7 9" id="KW-0472">Membrane</keyword>
<evidence type="ECO:0000256" key="8">
    <source>
        <dbReference type="ARBA" id="ARBA00023237"/>
    </source>
</evidence>
<evidence type="ECO:0000313" key="15">
    <source>
        <dbReference type="EMBL" id="PCK30887.1"/>
    </source>
</evidence>
<keyword evidence="16" id="KW-1185">Reference proteome</keyword>
<keyword evidence="8 9" id="KW-0998">Cell outer membrane</keyword>
<accession>A0A2A5JND3</accession>
<dbReference type="GO" id="GO:0015344">
    <property type="term" value="F:siderophore uptake transmembrane transporter activity"/>
    <property type="evidence" value="ECO:0007669"/>
    <property type="project" value="TreeGrafter"/>
</dbReference>
<dbReference type="Gene3D" id="2.170.130.10">
    <property type="entry name" value="TonB-dependent receptor, plug domain"/>
    <property type="match status" value="1"/>
</dbReference>
<dbReference type="InterPro" id="IPR037066">
    <property type="entry name" value="Plug_dom_sf"/>
</dbReference>
<organism evidence="15 16">
    <name type="scientific">Pseudoalteromonas piscicida</name>
    <dbReference type="NCBI Taxonomy" id="43662"/>
    <lineage>
        <taxon>Bacteria</taxon>
        <taxon>Pseudomonadati</taxon>
        <taxon>Pseudomonadota</taxon>
        <taxon>Gammaproteobacteria</taxon>
        <taxon>Alteromonadales</taxon>
        <taxon>Pseudoalteromonadaceae</taxon>
        <taxon>Pseudoalteromonas</taxon>
    </lineage>
</organism>
<evidence type="ECO:0000256" key="1">
    <source>
        <dbReference type="ARBA" id="ARBA00004571"/>
    </source>
</evidence>
<evidence type="ECO:0000256" key="7">
    <source>
        <dbReference type="ARBA" id="ARBA00023136"/>
    </source>
</evidence>
<evidence type="ECO:0000259" key="14">
    <source>
        <dbReference type="Pfam" id="PF07715"/>
    </source>
</evidence>
<feature type="domain" description="TonB-dependent receptor-like beta-barrel" evidence="13">
    <location>
        <begin position="276"/>
        <end position="711"/>
    </location>
</feature>
<dbReference type="PANTHER" id="PTHR30069:SF50">
    <property type="entry name" value="TONB-DEPENDENT RECEPTOR HI_1217-RELATED"/>
    <property type="match status" value="1"/>
</dbReference>
<keyword evidence="2 9" id="KW-0813">Transport</keyword>
<dbReference type="PROSITE" id="PS01156">
    <property type="entry name" value="TONB_DEPENDENT_REC_2"/>
    <property type="match status" value="1"/>
</dbReference>
<keyword evidence="15" id="KW-0675">Receptor</keyword>
<proteinExistence type="inferred from homology"/>
<comment type="subcellular location">
    <subcellularLocation>
        <location evidence="1 9">Cell outer membrane</location>
        <topology evidence="1 9">Multi-pass membrane protein</topology>
    </subcellularLocation>
</comment>
<dbReference type="InterPro" id="IPR012910">
    <property type="entry name" value="Plug_dom"/>
</dbReference>